<evidence type="ECO:0000259" key="4">
    <source>
        <dbReference type="PROSITE" id="PS50887"/>
    </source>
</evidence>
<dbReference type="SMART" id="SM00267">
    <property type="entry name" value="GGDEF"/>
    <property type="match status" value="1"/>
</dbReference>
<protein>
    <submittedName>
        <fullName evidence="5">EAL domain-containing protein</fullName>
    </submittedName>
</protein>
<evidence type="ECO:0000313" key="5">
    <source>
        <dbReference type="EMBL" id="MBW8639230.1"/>
    </source>
</evidence>
<dbReference type="InterPro" id="IPR035965">
    <property type="entry name" value="PAS-like_dom_sf"/>
</dbReference>
<evidence type="ECO:0000259" key="3">
    <source>
        <dbReference type="PROSITE" id="PS50883"/>
    </source>
</evidence>
<dbReference type="SUPFAM" id="SSF55073">
    <property type="entry name" value="Nucleotide cyclase"/>
    <property type="match status" value="1"/>
</dbReference>
<dbReference type="InterPro" id="IPR052155">
    <property type="entry name" value="Biofilm_reg_signaling"/>
</dbReference>
<dbReference type="InterPro" id="IPR043128">
    <property type="entry name" value="Rev_trsase/Diguanyl_cyclase"/>
</dbReference>
<accession>A0AAE3D136</accession>
<dbReference type="PROSITE" id="PS50112">
    <property type="entry name" value="PAS"/>
    <property type="match status" value="1"/>
</dbReference>
<dbReference type="Gene3D" id="3.30.450.20">
    <property type="entry name" value="PAS domain"/>
    <property type="match status" value="1"/>
</dbReference>
<feature type="domain" description="GGDEF" evidence="4">
    <location>
        <begin position="362"/>
        <end position="495"/>
    </location>
</feature>
<dbReference type="CDD" id="cd00130">
    <property type="entry name" value="PAS"/>
    <property type="match status" value="1"/>
</dbReference>
<organism evidence="5 6">
    <name type="scientific">Flavimaribacter sediminis</name>
    <dbReference type="NCBI Taxonomy" id="2865987"/>
    <lineage>
        <taxon>Bacteria</taxon>
        <taxon>Pseudomonadati</taxon>
        <taxon>Pseudomonadota</taxon>
        <taxon>Alphaproteobacteria</taxon>
        <taxon>Hyphomicrobiales</taxon>
        <taxon>Rhizobiaceae</taxon>
        <taxon>Flavimaribacter</taxon>
    </lineage>
</organism>
<dbReference type="RefSeq" id="WP_220229929.1">
    <property type="nucleotide sequence ID" value="NZ_JAICBX010000003.1"/>
</dbReference>
<dbReference type="SMART" id="SM00091">
    <property type="entry name" value="PAS"/>
    <property type="match status" value="1"/>
</dbReference>
<dbReference type="PROSITE" id="PS50883">
    <property type="entry name" value="EAL"/>
    <property type="match status" value="1"/>
</dbReference>
<dbReference type="InterPro" id="IPR000160">
    <property type="entry name" value="GGDEF_dom"/>
</dbReference>
<comment type="caution">
    <text evidence="5">The sequence shown here is derived from an EMBL/GenBank/DDBJ whole genome shotgun (WGS) entry which is preliminary data.</text>
</comment>
<dbReference type="CDD" id="cd01948">
    <property type="entry name" value="EAL"/>
    <property type="match status" value="1"/>
</dbReference>
<dbReference type="CDD" id="cd01949">
    <property type="entry name" value="GGDEF"/>
    <property type="match status" value="1"/>
</dbReference>
<dbReference type="Pfam" id="PF00990">
    <property type="entry name" value="GGDEF"/>
    <property type="match status" value="1"/>
</dbReference>
<dbReference type="SMART" id="SM00052">
    <property type="entry name" value="EAL"/>
    <property type="match status" value="1"/>
</dbReference>
<evidence type="ECO:0000259" key="2">
    <source>
        <dbReference type="PROSITE" id="PS50112"/>
    </source>
</evidence>
<keyword evidence="6" id="KW-1185">Reference proteome</keyword>
<feature type="domain" description="EAL" evidence="3">
    <location>
        <begin position="504"/>
        <end position="755"/>
    </location>
</feature>
<dbReference type="Pfam" id="PF00563">
    <property type="entry name" value="EAL"/>
    <property type="match status" value="1"/>
</dbReference>
<gene>
    <name evidence="5" type="ORF">K1W69_18690</name>
</gene>
<keyword evidence="1" id="KW-0812">Transmembrane</keyword>
<feature type="transmembrane region" description="Helical" evidence="1">
    <location>
        <begin position="26"/>
        <end position="44"/>
    </location>
</feature>
<dbReference type="EMBL" id="JAICBX010000003">
    <property type="protein sequence ID" value="MBW8639230.1"/>
    <property type="molecule type" value="Genomic_DNA"/>
</dbReference>
<dbReference type="AlphaFoldDB" id="A0AAE3D136"/>
<keyword evidence="1" id="KW-1133">Transmembrane helix</keyword>
<dbReference type="InterPro" id="IPR035919">
    <property type="entry name" value="EAL_sf"/>
</dbReference>
<evidence type="ECO:0000256" key="1">
    <source>
        <dbReference type="SAM" id="Phobius"/>
    </source>
</evidence>
<dbReference type="Gene3D" id="3.30.70.270">
    <property type="match status" value="1"/>
</dbReference>
<feature type="transmembrane region" description="Helical" evidence="1">
    <location>
        <begin position="91"/>
        <end position="112"/>
    </location>
</feature>
<sequence>MTANTDGDIPTDVYLSFVRSLFGNRMTLRAGMIAHVVTCLLIYLKVRDPAYLVFAGLIFLIFVGRNQSFHRFDEVEFSVNDPATIARWERIYTIGVGLLALTVGCMTGYSFFFTRDNFAELASLSITMGSMVSVVGRNFGSKRIVDIISISACAPFLIALFLRGDLFMALLGLLIIPLILTTRSMANGVREFLYDNVMAHREFAKIAGRFDTALNNMPHGLFMLDKDKRIVVANQKAVELLGLRDGVMLTGHTINAILRYGVKQTLLTEERADVVRSQLESLLEGRKSRALLKFADDRYLEFTAKRRSNEGAVLIFENVTARIRAEEKIMHMARYDQLTGLPNRAYFAEFVEQNIREMPDDERFALVVLDIDDFKHVNDTSGHMTGDRLLCALSARLTGLADDTMTLSRFGGDEFVIFVRNVKDEAHVDQLMTELFDSLRGTYLINGNRLFVSLSAGVVVAAKSESRLDHLHIKADLALYETKHNNKNGWTIFAEDMDEKYTRLQKMKAALRDAIRTKSFSVVYQPMFAAGTMAVASCEALSRWYHPEFGSVSPATYIPLAEEMGVVGELTRHMLNVACRDCANWGDDVGVSVNLSANDLRNEDVVDMVEGALKASGLEASRLQLEVTESAFVQDMSEAKRVLEKLREKGVVIAIDDFGTGYSSLSYLHLLPLNKVKIDRSFVSDITGNEQTFKLLKGIVHLSRELGMEVVIEGVETEEQLQLIRSSNCAEFVQGFFFGVPVPYGSIAELISSISGRDRKQRAPAEAALAEDKRHSVE</sequence>
<reference evidence="5" key="1">
    <citation type="submission" date="2021-08" db="EMBL/GenBank/DDBJ databases">
        <title>Hoeflea bacterium WL0058 sp. nov., isolated from the sediment.</title>
        <authorList>
            <person name="Wang L."/>
            <person name="Zhang D."/>
        </authorList>
    </citation>
    <scope>NUCLEOTIDE SEQUENCE</scope>
    <source>
        <strain evidence="5">WL0058</strain>
    </source>
</reference>
<dbReference type="PANTHER" id="PTHR44757">
    <property type="entry name" value="DIGUANYLATE CYCLASE DGCP"/>
    <property type="match status" value="1"/>
</dbReference>
<dbReference type="Pfam" id="PF12860">
    <property type="entry name" value="PAS_7"/>
    <property type="match status" value="1"/>
</dbReference>
<dbReference type="InterPro" id="IPR001633">
    <property type="entry name" value="EAL_dom"/>
</dbReference>
<dbReference type="PROSITE" id="PS50887">
    <property type="entry name" value="GGDEF"/>
    <property type="match status" value="1"/>
</dbReference>
<dbReference type="NCBIfam" id="TIGR00254">
    <property type="entry name" value="GGDEF"/>
    <property type="match status" value="1"/>
</dbReference>
<keyword evidence="1" id="KW-0472">Membrane</keyword>
<dbReference type="SUPFAM" id="SSF55785">
    <property type="entry name" value="PYP-like sensor domain (PAS domain)"/>
    <property type="match status" value="1"/>
</dbReference>
<feature type="transmembrane region" description="Helical" evidence="1">
    <location>
        <begin position="50"/>
        <end position="70"/>
    </location>
</feature>
<dbReference type="Gene3D" id="3.20.20.450">
    <property type="entry name" value="EAL domain"/>
    <property type="match status" value="1"/>
</dbReference>
<evidence type="ECO:0000313" key="6">
    <source>
        <dbReference type="Proteomes" id="UP001196509"/>
    </source>
</evidence>
<dbReference type="InterPro" id="IPR029787">
    <property type="entry name" value="Nucleotide_cyclase"/>
</dbReference>
<name>A0AAE3D136_9HYPH</name>
<dbReference type="InterPro" id="IPR000014">
    <property type="entry name" value="PAS"/>
</dbReference>
<feature type="transmembrane region" description="Helical" evidence="1">
    <location>
        <begin position="147"/>
        <end position="180"/>
    </location>
</feature>
<dbReference type="Proteomes" id="UP001196509">
    <property type="component" value="Unassembled WGS sequence"/>
</dbReference>
<dbReference type="PANTHER" id="PTHR44757:SF2">
    <property type="entry name" value="BIOFILM ARCHITECTURE MAINTENANCE PROTEIN MBAA"/>
    <property type="match status" value="1"/>
</dbReference>
<dbReference type="SUPFAM" id="SSF141868">
    <property type="entry name" value="EAL domain-like"/>
    <property type="match status" value="1"/>
</dbReference>
<feature type="domain" description="PAS" evidence="2">
    <location>
        <begin position="206"/>
        <end position="286"/>
    </location>
</feature>
<proteinExistence type="predicted"/>